<dbReference type="GO" id="GO:0016491">
    <property type="term" value="F:oxidoreductase activity"/>
    <property type="evidence" value="ECO:0007669"/>
    <property type="project" value="InterPro"/>
</dbReference>
<evidence type="ECO:0000313" key="3">
    <source>
        <dbReference type="Proteomes" id="UP000054736"/>
    </source>
</evidence>
<dbReference type="Pfam" id="PF11809">
    <property type="entry name" value="DUF3330"/>
    <property type="match status" value="1"/>
</dbReference>
<dbReference type="InterPro" id="IPR000415">
    <property type="entry name" value="Nitroreductase-like"/>
</dbReference>
<dbReference type="Pfam" id="PF00881">
    <property type="entry name" value="Nitroreductase"/>
    <property type="match status" value="1"/>
</dbReference>
<sequence>MVNHMDMIDLILSRRAVRSFNSRELDEQTIEKILEAARYAPSPQNSQPWHFTLIRNKASLEYLASAAKHAVFLSKAPLLIIVTVNRDVALDDWLIQHNQHVYSGAAAMQNMWLAAWSLDIGCCWVTLDETTTRKLVAIPEEQVLIGALAIGYLDDNLPKPHEEGDRKPLSSMTSFEQFGKSEQCDTESCFTCLKLVPKSAARSFEGEEYIKYFCGQDCYTEWQKQTKKWLNDKK</sequence>
<dbReference type="OrthoDB" id="9784375at2"/>
<dbReference type="InterPro" id="IPR029479">
    <property type="entry name" value="Nitroreductase"/>
</dbReference>
<dbReference type="PATRIC" id="fig|1212489.4.peg.842"/>
<dbReference type="Proteomes" id="UP000054736">
    <property type="component" value="Unassembled WGS sequence"/>
</dbReference>
<dbReference type="PANTHER" id="PTHR23026:SF123">
    <property type="entry name" value="NAD(P)H NITROREDUCTASE RV3131-RELATED"/>
    <property type="match status" value="1"/>
</dbReference>
<feature type="domain" description="Nitroreductase" evidence="1">
    <location>
        <begin position="11"/>
        <end position="79"/>
    </location>
</feature>
<organism evidence="2 3">
    <name type="scientific">Legionella drozanskii LLAP-1</name>
    <dbReference type="NCBI Taxonomy" id="1212489"/>
    <lineage>
        <taxon>Bacteria</taxon>
        <taxon>Pseudomonadati</taxon>
        <taxon>Pseudomonadota</taxon>
        <taxon>Gammaproteobacteria</taxon>
        <taxon>Legionellales</taxon>
        <taxon>Legionellaceae</taxon>
        <taxon>Legionella</taxon>
    </lineage>
</organism>
<reference evidence="2 3" key="1">
    <citation type="submission" date="2015-11" db="EMBL/GenBank/DDBJ databases">
        <title>Genomic analysis of 38 Legionella species identifies large and diverse effector repertoires.</title>
        <authorList>
            <person name="Burstein D."/>
            <person name="Amaro F."/>
            <person name="Zusman T."/>
            <person name="Lifshitz Z."/>
            <person name="Cohen O."/>
            <person name="Gilbert J.A."/>
            <person name="Pupko T."/>
            <person name="Shuman H.A."/>
            <person name="Segal G."/>
        </authorList>
    </citation>
    <scope>NUCLEOTIDE SEQUENCE [LARGE SCALE GENOMIC DNA]</scope>
    <source>
        <strain evidence="2 3">ATCC 700990</strain>
    </source>
</reference>
<proteinExistence type="predicted"/>
<dbReference type="AlphaFoldDB" id="A0A0W0SY40"/>
<evidence type="ECO:0000313" key="2">
    <source>
        <dbReference type="EMBL" id="KTC88211.1"/>
    </source>
</evidence>
<protein>
    <submittedName>
        <fullName evidence="2">Nitroreductase</fullName>
    </submittedName>
</protein>
<dbReference type="Gene3D" id="3.40.109.10">
    <property type="entry name" value="NADH Oxidase"/>
    <property type="match status" value="1"/>
</dbReference>
<accession>A0A0W0SY40</accession>
<name>A0A0W0SY40_9GAMM</name>
<dbReference type="STRING" id="1212489.Ldro_0805"/>
<comment type="caution">
    <text evidence="2">The sequence shown here is derived from an EMBL/GenBank/DDBJ whole genome shotgun (WGS) entry which is preliminary data.</text>
</comment>
<dbReference type="InterPro" id="IPR021767">
    <property type="entry name" value="TnpM"/>
</dbReference>
<gene>
    <name evidence="2" type="ORF">Ldro_0805</name>
</gene>
<dbReference type="PANTHER" id="PTHR23026">
    <property type="entry name" value="NADPH NITROREDUCTASE"/>
    <property type="match status" value="1"/>
</dbReference>
<dbReference type="SUPFAM" id="SSF55469">
    <property type="entry name" value="FMN-dependent nitroreductase-like"/>
    <property type="match status" value="1"/>
</dbReference>
<keyword evidence="3" id="KW-1185">Reference proteome</keyword>
<evidence type="ECO:0000259" key="1">
    <source>
        <dbReference type="Pfam" id="PF00881"/>
    </source>
</evidence>
<dbReference type="EMBL" id="LNXY01000018">
    <property type="protein sequence ID" value="KTC88211.1"/>
    <property type="molecule type" value="Genomic_DNA"/>
</dbReference>
<dbReference type="InterPro" id="IPR050627">
    <property type="entry name" value="Nitroreductase/BluB"/>
</dbReference>